<sequence length="545" mass="59808">MNVSAADIKALARTKTTPIPVQRSTRQVDIRALTSLPAGKMVPIAAFPLLREDRLRSSQMRISFELMETVEILMNAVNVAVKAYLVPNVAFERFSGFDELNRAYEGIPNQEGGPVTPYIETMVAGAYGSIPIHKYLGFHAAPTDNINTAYIEAYNQIWNFRAKNRSKGLALRSRLQTDLATAFWQHDSFRHIVPDFDQAVIDGQVALNVVNSALPVKGIGIHNSDNSPGGATATYKHSLGDASWTTPWMGSEIGVKSRNDGGTWRPDVFAELQANGITVSLSNIELARKTQAFAELRKQYGGHDNYIIDLLMDGITIPEQQWRQPILLADKTTVFGVSKRYATDGGNLTDSVVSGATFVDLNLVTPVVPCGGVIMIVAEITPEQLFERQRDTYLHTTTVSQLPQYLRDTLDPEKVDIVKNGEMDTSHATPNGAFGYAPLNWAWSKSVPQVGGRFFRPAAVTTFDEDRQRIWAVETANPTLGPDFYLCNGMHTKPFVVTNQDIGESLARGVMTIDGLTVFGGALVEANGDYAEVLSEAPQTRIVKA</sequence>
<dbReference type="Gene3D" id="2.60.169.10">
    <property type="entry name" value="Microviridae F protein"/>
    <property type="match status" value="1"/>
</dbReference>
<dbReference type="EMBL" id="VJMG01000008">
    <property type="protein sequence ID" value="TRL41908.1"/>
    <property type="molecule type" value="Genomic_DNA"/>
</dbReference>
<dbReference type="GO" id="GO:0005198">
    <property type="term" value="F:structural molecule activity"/>
    <property type="evidence" value="ECO:0007669"/>
    <property type="project" value="InterPro"/>
</dbReference>
<proteinExistence type="predicted"/>
<reference evidence="1 2" key="1">
    <citation type="submission" date="2019-07" db="EMBL/GenBank/DDBJ databases">
        <title>Ln-dependent methylotrophs.</title>
        <authorList>
            <person name="Tani A."/>
        </authorList>
    </citation>
    <scope>NUCLEOTIDE SEQUENCE [LARGE SCALE GENOMIC DNA]</scope>
    <source>
        <strain evidence="1 2">SM12</strain>
    </source>
</reference>
<comment type="caution">
    <text evidence="1">The sequence shown here is derived from an EMBL/GenBank/DDBJ whole genome shotgun (WGS) entry which is preliminary data.</text>
</comment>
<dbReference type="AlphaFoldDB" id="A0A549TGJ9"/>
<dbReference type="Proteomes" id="UP000316801">
    <property type="component" value="Unassembled WGS sequence"/>
</dbReference>
<evidence type="ECO:0008006" key="3">
    <source>
        <dbReference type="Google" id="ProtNLM"/>
    </source>
</evidence>
<protein>
    <recommendedName>
        <fullName evidence="3">Major capsid protein</fullName>
    </recommendedName>
</protein>
<dbReference type="InterPro" id="IPR037002">
    <property type="entry name" value="Microviridae_protein_F_sf"/>
</dbReference>
<gene>
    <name evidence="1" type="ORF">FNA46_03305</name>
</gene>
<keyword evidence="2" id="KW-1185">Reference proteome</keyword>
<evidence type="ECO:0000313" key="1">
    <source>
        <dbReference type="EMBL" id="TRL41908.1"/>
    </source>
</evidence>
<organism evidence="1 2">
    <name type="scientific">Rhizobium straminoryzae</name>
    <dbReference type="NCBI Taxonomy" id="1387186"/>
    <lineage>
        <taxon>Bacteria</taxon>
        <taxon>Pseudomonadati</taxon>
        <taxon>Pseudomonadota</taxon>
        <taxon>Alphaproteobacteria</taxon>
        <taxon>Hyphomicrobiales</taxon>
        <taxon>Rhizobiaceae</taxon>
        <taxon>Rhizobium/Agrobacterium group</taxon>
        <taxon>Rhizobium</taxon>
    </lineage>
</organism>
<name>A0A549TGJ9_9HYPH</name>
<accession>A0A549TGJ9</accession>
<evidence type="ECO:0000313" key="2">
    <source>
        <dbReference type="Proteomes" id="UP000316801"/>
    </source>
</evidence>
<dbReference type="RefSeq" id="WP_142880914.1">
    <property type="nucleotide sequence ID" value="NZ_VJMG01000008.1"/>
</dbReference>